<evidence type="ECO:0000313" key="5">
    <source>
        <dbReference type="Proteomes" id="UP001432027"/>
    </source>
</evidence>
<evidence type="ECO:0000313" key="4">
    <source>
        <dbReference type="EMBL" id="GMT04157.1"/>
    </source>
</evidence>
<sequence>RFFVLAVFFYIKHRWIHSSRRTFGCASNDHIQYNTQIMSSSGDVFVVAKFDYAAAEQQELTIKKNERLKLMDDSKNWWRVMNDSGQIGYVPSNYVRRESFVDKAKGTIRDSLLLPNRKPIQHALATLIKLQ</sequence>
<dbReference type="GO" id="GO:0007266">
    <property type="term" value="P:Rho protein signal transduction"/>
    <property type="evidence" value="ECO:0007669"/>
    <property type="project" value="TreeGrafter"/>
</dbReference>
<dbReference type="Proteomes" id="UP001432027">
    <property type="component" value="Unassembled WGS sequence"/>
</dbReference>
<dbReference type="Gene3D" id="2.30.30.40">
    <property type="entry name" value="SH3 Domains"/>
    <property type="match status" value="1"/>
</dbReference>
<evidence type="ECO:0000259" key="3">
    <source>
        <dbReference type="PROSITE" id="PS50002"/>
    </source>
</evidence>
<feature type="non-terminal residue" evidence="4">
    <location>
        <position position="1"/>
    </location>
</feature>
<dbReference type="AlphaFoldDB" id="A0AAV5UCC0"/>
<dbReference type="InterPro" id="IPR001452">
    <property type="entry name" value="SH3_domain"/>
</dbReference>
<reference evidence="4" key="1">
    <citation type="submission" date="2023-10" db="EMBL/GenBank/DDBJ databases">
        <title>Genome assembly of Pristionchus species.</title>
        <authorList>
            <person name="Yoshida K."/>
            <person name="Sommer R.J."/>
        </authorList>
    </citation>
    <scope>NUCLEOTIDE SEQUENCE</scope>
    <source>
        <strain evidence="4">RS0144</strain>
    </source>
</reference>
<dbReference type="InterPro" id="IPR039801">
    <property type="entry name" value="EPS8-like"/>
</dbReference>
<feature type="domain" description="SH3" evidence="3">
    <location>
        <begin position="41"/>
        <end position="100"/>
    </location>
</feature>
<dbReference type="FunFam" id="2.30.30.40:FF:000061">
    <property type="entry name" value="Cytoplasmic protein"/>
    <property type="match status" value="1"/>
</dbReference>
<keyword evidence="5" id="KW-1185">Reference proteome</keyword>
<name>A0AAV5UCC0_9BILA</name>
<dbReference type="EMBL" id="BTSX01000006">
    <property type="protein sequence ID" value="GMT04157.1"/>
    <property type="molecule type" value="Genomic_DNA"/>
</dbReference>
<dbReference type="InterPro" id="IPR036028">
    <property type="entry name" value="SH3-like_dom_sf"/>
</dbReference>
<protein>
    <recommendedName>
        <fullName evidence="3">SH3 domain-containing protein</fullName>
    </recommendedName>
</protein>
<dbReference type="PRINTS" id="PR00452">
    <property type="entry name" value="SH3DOMAIN"/>
</dbReference>
<dbReference type="SMART" id="SM00326">
    <property type="entry name" value="SH3"/>
    <property type="match status" value="1"/>
</dbReference>
<dbReference type="PANTHER" id="PTHR12287">
    <property type="entry name" value="EPIDERMAL GROWTH FACTOR RECEPTOR KINASE SUBSTRATE EPS8-RELATED PROTEIN"/>
    <property type="match status" value="1"/>
</dbReference>
<dbReference type="PANTHER" id="PTHR12287:SF23">
    <property type="entry name" value="AROUSER, ISOFORM A-RELATED"/>
    <property type="match status" value="1"/>
</dbReference>
<evidence type="ECO:0000256" key="1">
    <source>
        <dbReference type="ARBA" id="ARBA00022443"/>
    </source>
</evidence>
<dbReference type="Pfam" id="PF00018">
    <property type="entry name" value="SH3_1"/>
    <property type="match status" value="1"/>
</dbReference>
<comment type="caution">
    <text evidence="4">The sequence shown here is derived from an EMBL/GenBank/DDBJ whole genome shotgun (WGS) entry which is preliminary data.</text>
</comment>
<dbReference type="GO" id="GO:0035023">
    <property type="term" value="P:regulation of Rho protein signal transduction"/>
    <property type="evidence" value="ECO:0007669"/>
    <property type="project" value="TreeGrafter"/>
</dbReference>
<accession>A0AAV5UCC0</accession>
<keyword evidence="1 2" id="KW-0728">SH3 domain</keyword>
<dbReference type="CDD" id="cd11765">
    <property type="entry name" value="SH3_Nck_1"/>
    <property type="match status" value="1"/>
</dbReference>
<proteinExistence type="predicted"/>
<dbReference type="PROSITE" id="PS50002">
    <property type="entry name" value="SH3"/>
    <property type="match status" value="1"/>
</dbReference>
<dbReference type="SUPFAM" id="SSF50044">
    <property type="entry name" value="SH3-domain"/>
    <property type="match status" value="1"/>
</dbReference>
<evidence type="ECO:0000256" key="2">
    <source>
        <dbReference type="PROSITE-ProRule" id="PRU00192"/>
    </source>
</evidence>
<organism evidence="4 5">
    <name type="scientific">Pristionchus entomophagus</name>
    <dbReference type="NCBI Taxonomy" id="358040"/>
    <lineage>
        <taxon>Eukaryota</taxon>
        <taxon>Metazoa</taxon>
        <taxon>Ecdysozoa</taxon>
        <taxon>Nematoda</taxon>
        <taxon>Chromadorea</taxon>
        <taxon>Rhabditida</taxon>
        <taxon>Rhabditina</taxon>
        <taxon>Diplogasteromorpha</taxon>
        <taxon>Diplogasteroidea</taxon>
        <taxon>Neodiplogasteridae</taxon>
        <taxon>Pristionchus</taxon>
    </lineage>
</organism>
<gene>
    <name evidence="4" type="ORF">PENTCL1PPCAC_26331</name>
</gene>
<dbReference type="GO" id="GO:0005886">
    <property type="term" value="C:plasma membrane"/>
    <property type="evidence" value="ECO:0007669"/>
    <property type="project" value="TreeGrafter"/>
</dbReference>
<dbReference type="GO" id="GO:0003779">
    <property type="term" value="F:actin binding"/>
    <property type="evidence" value="ECO:0007669"/>
    <property type="project" value="TreeGrafter"/>
</dbReference>